<dbReference type="OrthoDB" id="7200944at2"/>
<dbReference type="RefSeq" id="WP_097151507.1">
    <property type="nucleotide sequence ID" value="NZ_OBEL01000001.1"/>
</dbReference>
<dbReference type="Proteomes" id="UP000219439">
    <property type="component" value="Unassembled WGS sequence"/>
</dbReference>
<name>A0A285N7W1_9HYPH</name>
<dbReference type="InterPro" id="IPR029033">
    <property type="entry name" value="His_PPase_superfam"/>
</dbReference>
<reference evidence="1 2" key="1">
    <citation type="submission" date="2017-09" db="EMBL/GenBank/DDBJ databases">
        <authorList>
            <person name="Ehlers B."/>
            <person name="Leendertz F.H."/>
        </authorList>
    </citation>
    <scope>NUCLEOTIDE SEQUENCE [LARGE SCALE GENOMIC DNA]</scope>
    <source>
        <strain evidence="1 2">DSM 18289</strain>
    </source>
</reference>
<gene>
    <name evidence="1" type="ORF">SAMN06265368_0153</name>
</gene>
<proteinExistence type="predicted"/>
<sequence length="202" mass="22507">MARIILMRHGRGEFDFDDAYGRWLSANAMAELIDNYETTGLAQPQSPPDDTKHLAQSASYAVSSPLPRALASLLALRMDVEFTTDPVFTEVPMARPASLSFLGKIPLPVIVWSVLLRLLWWLRLAKGKEGYGASIIRTRIAALRLEETATQHGTVFLSGHGFFNHMLGKQLRKQGWLEKTDVISSTVSSGYWACKVFDKTLP</sequence>
<accession>A0A285N7W1</accession>
<protein>
    <submittedName>
        <fullName evidence="1">Broad specificity phosphatase PhoE</fullName>
    </submittedName>
</protein>
<evidence type="ECO:0000313" key="2">
    <source>
        <dbReference type="Proteomes" id="UP000219439"/>
    </source>
</evidence>
<dbReference type="EMBL" id="OBEL01000001">
    <property type="protein sequence ID" value="SNZ05574.1"/>
    <property type="molecule type" value="Genomic_DNA"/>
</dbReference>
<dbReference type="Gene3D" id="3.40.50.1240">
    <property type="entry name" value="Phosphoglycerate mutase-like"/>
    <property type="match status" value="1"/>
</dbReference>
<keyword evidence="2" id="KW-1185">Reference proteome</keyword>
<dbReference type="AlphaFoldDB" id="A0A285N7W1"/>
<evidence type="ECO:0000313" key="1">
    <source>
        <dbReference type="EMBL" id="SNZ05574.1"/>
    </source>
</evidence>
<organism evidence="1 2">
    <name type="scientific">Cohaesibacter gelatinilyticus</name>
    <dbReference type="NCBI Taxonomy" id="372072"/>
    <lineage>
        <taxon>Bacteria</taxon>
        <taxon>Pseudomonadati</taxon>
        <taxon>Pseudomonadota</taxon>
        <taxon>Alphaproteobacteria</taxon>
        <taxon>Hyphomicrobiales</taxon>
        <taxon>Cohaesibacteraceae</taxon>
    </lineage>
</organism>
<dbReference type="SUPFAM" id="SSF53254">
    <property type="entry name" value="Phosphoglycerate mutase-like"/>
    <property type="match status" value="1"/>
</dbReference>